<comment type="caution">
    <text evidence="4">The sequence shown here is derived from an EMBL/GenBank/DDBJ whole genome shotgun (WGS) entry which is preliminary data.</text>
</comment>
<keyword evidence="1 2" id="KW-0597">Phosphoprotein</keyword>
<evidence type="ECO:0000256" key="1">
    <source>
        <dbReference type="ARBA" id="ARBA00022553"/>
    </source>
</evidence>
<accession>A0A4Q7VG32</accession>
<dbReference type="SUPFAM" id="SSF52172">
    <property type="entry name" value="CheY-like"/>
    <property type="match status" value="1"/>
</dbReference>
<evidence type="ECO:0000313" key="4">
    <source>
        <dbReference type="EMBL" id="RZT94973.1"/>
    </source>
</evidence>
<dbReference type="InterPro" id="IPR050595">
    <property type="entry name" value="Bact_response_regulator"/>
</dbReference>
<dbReference type="PROSITE" id="PS50110">
    <property type="entry name" value="RESPONSE_REGULATORY"/>
    <property type="match status" value="1"/>
</dbReference>
<organism evidence="4 5">
    <name type="scientific">Rivibacter subsaxonicus</name>
    <dbReference type="NCBI Taxonomy" id="457575"/>
    <lineage>
        <taxon>Bacteria</taxon>
        <taxon>Pseudomonadati</taxon>
        <taxon>Pseudomonadota</taxon>
        <taxon>Betaproteobacteria</taxon>
        <taxon>Burkholderiales</taxon>
        <taxon>Rivibacter</taxon>
    </lineage>
</organism>
<protein>
    <submittedName>
        <fullName evidence="4">Response regulator receiver domain-containing protein</fullName>
    </submittedName>
</protein>
<dbReference type="Proteomes" id="UP000293671">
    <property type="component" value="Unassembled WGS sequence"/>
</dbReference>
<feature type="domain" description="Response regulatory" evidence="3">
    <location>
        <begin position="19"/>
        <end position="133"/>
    </location>
</feature>
<keyword evidence="5" id="KW-1185">Reference proteome</keyword>
<dbReference type="EMBL" id="SHKP01000007">
    <property type="protein sequence ID" value="RZT94973.1"/>
    <property type="molecule type" value="Genomic_DNA"/>
</dbReference>
<dbReference type="AlphaFoldDB" id="A0A4Q7VG32"/>
<evidence type="ECO:0000259" key="3">
    <source>
        <dbReference type="PROSITE" id="PS50110"/>
    </source>
</evidence>
<dbReference type="InterPro" id="IPR011006">
    <property type="entry name" value="CheY-like_superfamily"/>
</dbReference>
<dbReference type="PANTHER" id="PTHR44591:SF25">
    <property type="entry name" value="CHEMOTAXIS TWO-COMPONENT RESPONSE REGULATOR"/>
    <property type="match status" value="1"/>
</dbReference>
<sequence length="140" mass="14899">MSGCGARQYCRGVTSADPIIAVVDDESPVRTMLGRLLRLADYRVSAFASGEEFLASLAAQQPACAILDIHMPGLSGLEVQSRLRAAHMPIPVVFITASDDISLDRSASEIGAVRLLRKPFSSDELLEAVGLALRSAGDRT</sequence>
<dbReference type="SMART" id="SM00448">
    <property type="entry name" value="REC"/>
    <property type="match status" value="1"/>
</dbReference>
<proteinExistence type="predicted"/>
<evidence type="ECO:0000256" key="2">
    <source>
        <dbReference type="PROSITE-ProRule" id="PRU00169"/>
    </source>
</evidence>
<dbReference type="Gene3D" id="3.40.50.2300">
    <property type="match status" value="1"/>
</dbReference>
<dbReference type="Pfam" id="PF00072">
    <property type="entry name" value="Response_reg"/>
    <property type="match status" value="1"/>
</dbReference>
<reference evidence="4 5" key="1">
    <citation type="submission" date="2019-02" db="EMBL/GenBank/DDBJ databases">
        <title>Genomic Encyclopedia of Type Strains, Phase IV (KMG-IV): sequencing the most valuable type-strain genomes for metagenomic binning, comparative biology and taxonomic classification.</title>
        <authorList>
            <person name="Goeker M."/>
        </authorList>
    </citation>
    <scope>NUCLEOTIDE SEQUENCE [LARGE SCALE GENOMIC DNA]</scope>
    <source>
        <strain evidence="4 5">DSM 19570</strain>
    </source>
</reference>
<gene>
    <name evidence="4" type="ORF">EV670_2719</name>
</gene>
<evidence type="ECO:0000313" key="5">
    <source>
        <dbReference type="Proteomes" id="UP000293671"/>
    </source>
</evidence>
<dbReference type="PANTHER" id="PTHR44591">
    <property type="entry name" value="STRESS RESPONSE REGULATOR PROTEIN 1"/>
    <property type="match status" value="1"/>
</dbReference>
<dbReference type="GO" id="GO:0000160">
    <property type="term" value="P:phosphorelay signal transduction system"/>
    <property type="evidence" value="ECO:0007669"/>
    <property type="project" value="InterPro"/>
</dbReference>
<name>A0A4Q7VG32_9BURK</name>
<feature type="modified residue" description="4-aspartylphosphate" evidence="2">
    <location>
        <position position="68"/>
    </location>
</feature>
<dbReference type="InterPro" id="IPR001789">
    <property type="entry name" value="Sig_transdc_resp-reg_receiver"/>
</dbReference>